<dbReference type="RefSeq" id="WP_262311024.1">
    <property type="nucleotide sequence ID" value="NZ_CP106679.1"/>
</dbReference>
<proteinExistence type="predicted"/>
<dbReference type="Proteomes" id="UP001065174">
    <property type="component" value="Chromosome"/>
</dbReference>
<dbReference type="Gene3D" id="2.130.10.10">
    <property type="entry name" value="YVTN repeat-like/Quinoprotein amine dehydrogenase"/>
    <property type="match status" value="2"/>
</dbReference>
<sequence>MKILTPKEMLDVKKLVFVLVMLISQMTQAQELIPMGTWRTHYNYQQSYLVEEVGDKIFASYIHGLLYFDSEDQSLNKVTKIDGLSGEVITAMAFDAENSRLILGYRDGNIDYIEGHVISNVRTLIESSVVDEKTIRDISFYKGKANLATDFGLLVLEPESGLIRDSYRNLGPAGEVLLVNQSAVLDDAIYLATPDGVLKGLLNSGDNLQDFNNWERFEGSLVENENVISVTISNGQVYAATQSKLFVLKDQWTEIVLTVPGLEISKIRGFDQHLLVISLGSIYQLDTDGHLQVLSTVGEMANDALMTQEGILWSADGIQGLLSHENDTPVSFVPQGPVANEFYALDFIEDQIIALPTLDLDANTRLSNGKGYSVFKGGQWQEVLPNDMAGITNIAAVASFSDSDYSASFSSGFYDMSSAVLYDDTNSPLMRDVDGNVLVSGLAVDFQHGLWIANISSNPLIHMDQNGDFDTYSFDGLQSIEPASLTRDSYGQLWMPLGLSGGNGLLIFDPSTLSERYVSASNSDIPSDQINDLTVSMDQEMWIATTSGLAYFPYIYGVTSNSAADLILPTMNGEVLFEDEEVYAVAIDGGNRKWVSSSTGVYLLSATLSEIILHFNTSNSPIPSNKVTDIAINQGTGEVFFGTDHGMISYRSDAIWMSLDQTVAIYPNPVLPHYQGQVGFKGLPNNALLKITTVSGSLVREIQGYGTAASWDTRDYTGRAVDTGVYLVFSATQSGLDTYVGKIAVIK</sequence>
<dbReference type="InterPro" id="IPR015943">
    <property type="entry name" value="WD40/YVTN_repeat-like_dom_sf"/>
</dbReference>
<dbReference type="Pfam" id="PF21544">
    <property type="entry name" value="PorZ_N_b_propeller"/>
    <property type="match status" value="1"/>
</dbReference>
<accession>A0ABY6CUC6</accession>
<keyword evidence="3" id="KW-1185">Reference proteome</keyword>
<name>A0ABY6CUC6_9BACT</name>
<dbReference type="SUPFAM" id="SSF63829">
    <property type="entry name" value="Calcium-dependent phosphotriesterase"/>
    <property type="match status" value="1"/>
</dbReference>
<evidence type="ECO:0000259" key="1">
    <source>
        <dbReference type="Pfam" id="PF21544"/>
    </source>
</evidence>
<gene>
    <name evidence="2" type="ORF">N6H18_06460</name>
</gene>
<feature type="domain" description="PorZ N-terminal beta-propeller" evidence="1">
    <location>
        <begin position="63"/>
        <end position="215"/>
    </location>
</feature>
<evidence type="ECO:0000313" key="2">
    <source>
        <dbReference type="EMBL" id="UXP33595.1"/>
    </source>
</evidence>
<dbReference type="EMBL" id="CP106679">
    <property type="protein sequence ID" value="UXP33595.1"/>
    <property type="molecule type" value="Genomic_DNA"/>
</dbReference>
<protein>
    <recommendedName>
        <fullName evidence="1">PorZ N-terminal beta-propeller domain-containing protein</fullName>
    </recommendedName>
</protein>
<reference evidence="2" key="1">
    <citation type="submission" date="2022-09" db="EMBL/GenBank/DDBJ databases">
        <title>Comparative genomics and taxonomic characterization of three novel marine species of genus Reichenbachiella exhibiting antioxidant and polysaccharide degradation activities.</title>
        <authorList>
            <person name="Muhammad N."/>
            <person name="Lee Y.-J."/>
            <person name="Ko J."/>
            <person name="Kim S.-G."/>
        </authorList>
    </citation>
    <scope>NUCLEOTIDE SEQUENCE</scope>
    <source>
        <strain evidence="2">BKB1-1</strain>
    </source>
</reference>
<evidence type="ECO:0000313" key="3">
    <source>
        <dbReference type="Proteomes" id="UP001065174"/>
    </source>
</evidence>
<dbReference type="InterPro" id="IPR048954">
    <property type="entry name" value="PorZ_N"/>
</dbReference>
<organism evidence="2 3">
    <name type="scientific">Reichenbachiella agarivorans</name>
    <dbReference type="NCBI Taxonomy" id="2979464"/>
    <lineage>
        <taxon>Bacteria</taxon>
        <taxon>Pseudomonadati</taxon>
        <taxon>Bacteroidota</taxon>
        <taxon>Cytophagia</taxon>
        <taxon>Cytophagales</taxon>
        <taxon>Reichenbachiellaceae</taxon>
        <taxon>Reichenbachiella</taxon>
    </lineage>
</organism>